<protein>
    <submittedName>
        <fullName evidence="1">Uncharacterized protein</fullName>
    </submittedName>
</protein>
<evidence type="ECO:0000313" key="2">
    <source>
        <dbReference type="Proteomes" id="UP001151699"/>
    </source>
</evidence>
<feature type="non-terminal residue" evidence="1">
    <location>
        <position position="1"/>
    </location>
</feature>
<dbReference type="AlphaFoldDB" id="A0A9Q0MKV7"/>
<keyword evidence="2" id="KW-1185">Reference proteome</keyword>
<sequence length="451" mass="52489">QMDSEKVSLAIELLQLCLLPELITDIDSQLVEPEHFKEFKRHLDENLHLLFDLLQQHEECLFVNATETQTFRKYFVLMLCEQSAENALHRTDDLMVQQNIAHLIEKWFRKIVSEKSVLELVLQHYKMCIKVDVWKKNIGAIFGFHRFCQLNYKSNNELKITEIFFVLATGTLLSEHYEPQYKQLGIDLFNIMMTFSNKSDILTANIHHAVYATCSLNIPKIQDHKCSVELWKCLYKCLEIDVSWKRTSDWHKVDQLMMDLLRSIAFEGNLSRSTILFYFAAQFAALPSGKKSLLGALNHLSRGDNKNGESVPKVDWSLLRREYREIDSFIVYKWVKKMLLLIGNQNMFCGDSFEVACNLQAIHLTYIIWIFSIPLVLVSSPILDMLTKLVPSLLECYKRYKTDQSVSEVVDEIRELFTTFLEHFGTAGISGKHVKLERRFETLKLIKDAIG</sequence>
<dbReference type="EMBL" id="WJQU01002038">
    <property type="protein sequence ID" value="KAJ6633399.1"/>
    <property type="molecule type" value="Genomic_DNA"/>
</dbReference>
<dbReference type="OrthoDB" id="7785428at2759"/>
<proteinExistence type="predicted"/>
<name>A0A9Q0MKV7_9DIPT</name>
<gene>
    <name evidence="1" type="ORF">Bhyg_16816</name>
</gene>
<accession>A0A9Q0MKV7</accession>
<organism evidence="1 2">
    <name type="scientific">Pseudolycoriella hygida</name>
    <dbReference type="NCBI Taxonomy" id="35572"/>
    <lineage>
        <taxon>Eukaryota</taxon>
        <taxon>Metazoa</taxon>
        <taxon>Ecdysozoa</taxon>
        <taxon>Arthropoda</taxon>
        <taxon>Hexapoda</taxon>
        <taxon>Insecta</taxon>
        <taxon>Pterygota</taxon>
        <taxon>Neoptera</taxon>
        <taxon>Endopterygota</taxon>
        <taxon>Diptera</taxon>
        <taxon>Nematocera</taxon>
        <taxon>Sciaroidea</taxon>
        <taxon>Sciaridae</taxon>
        <taxon>Pseudolycoriella</taxon>
    </lineage>
</organism>
<comment type="caution">
    <text evidence="1">The sequence shown here is derived from an EMBL/GenBank/DDBJ whole genome shotgun (WGS) entry which is preliminary data.</text>
</comment>
<evidence type="ECO:0000313" key="1">
    <source>
        <dbReference type="EMBL" id="KAJ6633399.1"/>
    </source>
</evidence>
<dbReference type="Proteomes" id="UP001151699">
    <property type="component" value="Unassembled WGS sequence"/>
</dbReference>
<reference evidence="1" key="1">
    <citation type="submission" date="2022-07" db="EMBL/GenBank/DDBJ databases">
        <authorList>
            <person name="Trinca V."/>
            <person name="Uliana J.V.C."/>
            <person name="Torres T.T."/>
            <person name="Ward R.J."/>
            <person name="Monesi N."/>
        </authorList>
    </citation>
    <scope>NUCLEOTIDE SEQUENCE</scope>
    <source>
        <strain evidence="1">HSMRA1968</strain>
        <tissue evidence="1">Whole embryos</tissue>
    </source>
</reference>